<gene>
    <name evidence="1" type="ORF">GALMADRAFT_273588</name>
</gene>
<name>A0A067S6L3_GALM3</name>
<dbReference type="HOGENOM" id="CLU_2740200_0_0_1"/>
<dbReference type="AlphaFoldDB" id="A0A067S6L3"/>
<dbReference type="Proteomes" id="UP000027222">
    <property type="component" value="Unassembled WGS sequence"/>
</dbReference>
<sequence length="71" mass="8068">MRAFVCYAKAWALLRAASHYGSSTQAEFVPSPPLKRFYLENALAKVLHLREFVSYFPSLSLCSSEKKFGHI</sequence>
<evidence type="ECO:0000313" key="2">
    <source>
        <dbReference type="Proteomes" id="UP000027222"/>
    </source>
</evidence>
<proteinExistence type="predicted"/>
<reference evidence="2" key="1">
    <citation type="journal article" date="2014" name="Proc. Natl. Acad. Sci. U.S.A.">
        <title>Extensive sampling of basidiomycete genomes demonstrates inadequacy of the white-rot/brown-rot paradigm for wood decay fungi.</title>
        <authorList>
            <person name="Riley R."/>
            <person name="Salamov A.A."/>
            <person name="Brown D.W."/>
            <person name="Nagy L.G."/>
            <person name="Floudas D."/>
            <person name="Held B.W."/>
            <person name="Levasseur A."/>
            <person name="Lombard V."/>
            <person name="Morin E."/>
            <person name="Otillar R."/>
            <person name="Lindquist E.A."/>
            <person name="Sun H."/>
            <person name="LaButti K.M."/>
            <person name="Schmutz J."/>
            <person name="Jabbour D."/>
            <person name="Luo H."/>
            <person name="Baker S.E."/>
            <person name="Pisabarro A.G."/>
            <person name="Walton J.D."/>
            <person name="Blanchette R.A."/>
            <person name="Henrissat B."/>
            <person name="Martin F."/>
            <person name="Cullen D."/>
            <person name="Hibbett D.S."/>
            <person name="Grigoriev I.V."/>
        </authorList>
    </citation>
    <scope>NUCLEOTIDE SEQUENCE [LARGE SCALE GENOMIC DNA]</scope>
    <source>
        <strain evidence="2">CBS 339.88</strain>
    </source>
</reference>
<dbReference type="EMBL" id="KL142423">
    <property type="protein sequence ID" value="KDR66480.1"/>
    <property type="molecule type" value="Genomic_DNA"/>
</dbReference>
<protein>
    <submittedName>
        <fullName evidence="1">Uncharacterized protein</fullName>
    </submittedName>
</protein>
<accession>A0A067S6L3</accession>
<keyword evidence="2" id="KW-1185">Reference proteome</keyword>
<evidence type="ECO:0000313" key="1">
    <source>
        <dbReference type="EMBL" id="KDR66480.1"/>
    </source>
</evidence>
<organism evidence="1 2">
    <name type="scientific">Galerina marginata (strain CBS 339.88)</name>
    <dbReference type="NCBI Taxonomy" id="685588"/>
    <lineage>
        <taxon>Eukaryota</taxon>
        <taxon>Fungi</taxon>
        <taxon>Dikarya</taxon>
        <taxon>Basidiomycota</taxon>
        <taxon>Agaricomycotina</taxon>
        <taxon>Agaricomycetes</taxon>
        <taxon>Agaricomycetidae</taxon>
        <taxon>Agaricales</taxon>
        <taxon>Agaricineae</taxon>
        <taxon>Strophariaceae</taxon>
        <taxon>Galerina</taxon>
    </lineage>
</organism>